<reference evidence="8 9" key="1">
    <citation type="journal article" date="2020" name="Nat. Food">
        <title>A phased Vanilla planifolia genome enables genetic improvement of flavour and production.</title>
        <authorList>
            <person name="Hasing T."/>
            <person name="Tang H."/>
            <person name="Brym M."/>
            <person name="Khazi F."/>
            <person name="Huang T."/>
            <person name="Chambers A.H."/>
        </authorList>
    </citation>
    <scope>NUCLEOTIDE SEQUENCE [LARGE SCALE GENOMIC DNA]</scope>
    <source>
        <tissue evidence="8">Leaf</tissue>
    </source>
</reference>
<dbReference type="InterPro" id="IPR002347">
    <property type="entry name" value="SDR_fam"/>
</dbReference>
<organism evidence="8 9">
    <name type="scientific">Vanilla planifolia</name>
    <name type="common">Vanilla</name>
    <dbReference type="NCBI Taxonomy" id="51239"/>
    <lineage>
        <taxon>Eukaryota</taxon>
        <taxon>Viridiplantae</taxon>
        <taxon>Streptophyta</taxon>
        <taxon>Embryophyta</taxon>
        <taxon>Tracheophyta</taxon>
        <taxon>Spermatophyta</taxon>
        <taxon>Magnoliopsida</taxon>
        <taxon>Liliopsida</taxon>
        <taxon>Asparagales</taxon>
        <taxon>Orchidaceae</taxon>
        <taxon>Vanilloideae</taxon>
        <taxon>Vanilleae</taxon>
        <taxon>Vanilla</taxon>
    </lineage>
</organism>
<evidence type="ECO:0000256" key="2">
    <source>
        <dbReference type="ARBA" id="ARBA00023002"/>
    </source>
</evidence>
<dbReference type="PRINTS" id="PR00080">
    <property type="entry name" value="SDRFAMILY"/>
</dbReference>
<keyword evidence="1" id="KW-0521">NADP</keyword>
<comment type="caution">
    <text evidence="8">The sequence shown here is derived from an EMBL/GenBank/DDBJ whole genome shotgun (WGS) entry which is preliminary data.</text>
</comment>
<evidence type="ECO:0000256" key="4">
    <source>
        <dbReference type="ARBA" id="ARBA00050958"/>
    </source>
</evidence>
<protein>
    <recommendedName>
        <fullName evidence="7">Noroxomaritidine/norcraugsodine reductase</fullName>
    </recommendedName>
</protein>
<dbReference type="Proteomes" id="UP000636800">
    <property type="component" value="Chromosome 5"/>
</dbReference>
<proteinExistence type="inferred from homology"/>
<dbReference type="InterPro" id="IPR045000">
    <property type="entry name" value="TR"/>
</dbReference>
<dbReference type="PROSITE" id="PS00061">
    <property type="entry name" value="ADH_SHORT"/>
    <property type="match status" value="1"/>
</dbReference>
<comment type="function">
    <text evidence="6">In the Amaryllidaceae alkaloids biosynthesic pathway, catalyzes the conversion of noroxomaritidine to oxomaritidine, a precursor of haemanthamine- and crinamine-type alkaloids, promising anticancer agents. Can also, to some extent, catalyze the condensation of 3,4-dihydroxybenzaldehyde (3,4-DHBA) and tyramine to produce norbelladine, and of isovanillin and tyramine to produce 4'-O-methylnorbelladine.</text>
</comment>
<dbReference type="PANTHER" id="PTHR42898">
    <property type="entry name" value="TROPINONE REDUCTASE"/>
    <property type="match status" value="1"/>
</dbReference>
<dbReference type="Pfam" id="PF13561">
    <property type="entry name" value="adh_short_C2"/>
    <property type="match status" value="1"/>
</dbReference>
<dbReference type="FunFam" id="3.40.50.720:FF:000084">
    <property type="entry name" value="Short-chain dehydrogenase reductase"/>
    <property type="match status" value="1"/>
</dbReference>
<dbReference type="PANTHER" id="PTHR42898:SF6">
    <property type="entry name" value="NADP-DEPENDENT MANNITOL DEHYDROGENASE"/>
    <property type="match status" value="1"/>
</dbReference>
<name>A0A835R406_VANPL</name>
<evidence type="ECO:0000256" key="5">
    <source>
        <dbReference type="ARBA" id="ARBA00052456"/>
    </source>
</evidence>
<evidence type="ECO:0000256" key="1">
    <source>
        <dbReference type="ARBA" id="ARBA00022857"/>
    </source>
</evidence>
<accession>A0A835R406</accession>
<evidence type="ECO:0000313" key="9">
    <source>
        <dbReference type="Proteomes" id="UP000636800"/>
    </source>
</evidence>
<comment type="catalytic activity">
    <reaction evidence="5">
        <text>(10bR,4aS)-noroxomaritidine + NADPH + H(+) = (10bR,4aS)-oxomaritidine + NADP(+)</text>
        <dbReference type="Rhea" id="RHEA:63196"/>
        <dbReference type="ChEBI" id="CHEBI:15378"/>
        <dbReference type="ChEBI" id="CHEBI:57783"/>
        <dbReference type="ChEBI" id="CHEBI:58349"/>
        <dbReference type="ChEBI" id="CHEBI:133995"/>
        <dbReference type="ChEBI" id="CHEBI:146208"/>
    </reaction>
    <physiologicalReaction direction="left-to-right" evidence="5">
        <dbReference type="Rhea" id="RHEA:63197"/>
    </physiologicalReaction>
</comment>
<dbReference type="PRINTS" id="PR00081">
    <property type="entry name" value="GDHRDH"/>
</dbReference>
<dbReference type="Gene3D" id="3.40.50.720">
    <property type="entry name" value="NAD(P)-binding Rossmann-like Domain"/>
    <property type="match status" value="1"/>
</dbReference>
<keyword evidence="9" id="KW-1185">Reference proteome</keyword>
<gene>
    <name evidence="8" type="ORF">HPP92_012612</name>
</gene>
<comment type="catalytic activity">
    <reaction evidence="4">
        <text>(10bS,4aR)-noroxomaritidine + NADPH + H(+) = (10bS,4aR)-oxomaritidine + NADP(+)</text>
        <dbReference type="Rhea" id="RHEA:63200"/>
        <dbReference type="ChEBI" id="CHEBI:15378"/>
        <dbReference type="ChEBI" id="CHEBI:57783"/>
        <dbReference type="ChEBI" id="CHEBI:58349"/>
        <dbReference type="ChEBI" id="CHEBI:133996"/>
        <dbReference type="ChEBI" id="CHEBI:146209"/>
    </reaction>
    <physiologicalReaction direction="left-to-right" evidence="4">
        <dbReference type="Rhea" id="RHEA:63201"/>
    </physiologicalReaction>
</comment>
<evidence type="ECO:0000313" key="8">
    <source>
        <dbReference type="EMBL" id="KAG0481754.1"/>
    </source>
</evidence>
<keyword evidence="2" id="KW-0560">Oxidoreductase</keyword>
<dbReference type="GO" id="GO:0016491">
    <property type="term" value="F:oxidoreductase activity"/>
    <property type="evidence" value="ECO:0007669"/>
    <property type="project" value="UniProtKB-KW"/>
</dbReference>
<dbReference type="OrthoDB" id="1911663at2759"/>
<evidence type="ECO:0000256" key="7">
    <source>
        <dbReference type="ARBA" id="ARBA00069361"/>
    </source>
</evidence>
<comment type="similarity">
    <text evidence="3">Belongs to the short-chain dehydrogenases/reductases (SDR) family. SDR65C subfamily.</text>
</comment>
<dbReference type="InterPro" id="IPR020904">
    <property type="entry name" value="Sc_DH/Rdtase_CS"/>
</dbReference>
<evidence type="ECO:0000256" key="3">
    <source>
        <dbReference type="ARBA" id="ARBA00025714"/>
    </source>
</evidence>
<dbReference type="AlphaFoldDB" id="A0A835R406"/>
<dbReference type="InterPro" id="IPR036291">
    <property type="entry name" value="NAD(P)-bd_dom_sf"/>
</dbReference>
<dbReference type="SUPFAM" id="SSF51735">
    <property type="entry name" value="NAD(P)-binding Rossmann-fold domains"/>
    <property type="match status" value="1"/>
</dbReference>
<evidence type="ECO:0000256" key="6">
    <source>
        <dbReference type="ARBA" id="ARBA00055943"/>
    </source>
</evidence>
<dbReference type="EMBL" id="JADCNL010000005">
    <property type="protein sequence ID" value="KAG0481754.1"/>
    <property type="molecule type" value="Genomic_DNA"/>
</dbReference>
<sequence>MDIERWSSLNVLGKEGYFVVYARSLRSSWSVSIAKMERRWSLQGTTALVTGGSKGIGLAIVEELARLGATVHTCSRHEDDLNDGLQRWRSLNLFNITTSVCDVSSRSDRERLMAEVSSLFQGRLNILICNAGRLISKRALDCTVEESSAIMATNFESAFHLSQLAHPLLKACGQGNIVFISSIAGLAAFPILALYSSTKGAINQLAKNLALEWAKDNIRVNCVAPGFIETVMLKSLLESEGTPTLESTGCPMERVGKPEEVAPLVSFLCMPVASYITGQVICVDGGLCML</sequence>